<name>A0A6J7X3C1_9CAUD</name>
<sequence length="71" mass="7647">MKRTKLLALLSVMALLAGCAMGLSERPCPRVTDFPPAMQAAAAAEIEGRPNITRIMDAMAADRAFNRRICA</sequence>
<protein>
    <submittedName>
        <fullName evidence="2">Uncharacterized protein</fullName>
    </submittedName>
</protein>
<reference evidence="2" key="1">
    <citation type="submission" date="2020-05" db="EMBL/GenBank/DDBJ databases">
        <authorList>
            <person name="Chiriac C."/>
            <person name="Salcher M."/>
            <person name="Ghai R."/>
            <person name="Kavagutti S V."/>
        </authorList>
    </citation>
    <scope>NUCLEOTIDE SEQUENCE</scope>
</reference>
<gene>
    <name evidence="1" type="ORF">UFOVP675_3</name>
    <name evidence="2" type="ORF">UFOVP747_27</name>
</gene>
<dbReference type="EMBL" id="LR798343">
    <property type="protein sequence ID" value="CAB5225425.1"/>
    <property type="molecule type" value="Genomic_DNA"/>
</dbReference>
<dbReference type="PROSITE" id="PS51257">
    <property type="entry name" value="PROKAR_LIPOPROTEIN"/>
    <property type="match status" value="1"/>
</dbReference>
<dbReference type="EMBL" id="LR796648">
    <property type="protein sequence ID" value="CAB4156975.1"/>
    <property type="molecule type" value="Genomic_DNA"/>
</dbReference>
<proteinExistence type="predicted"/>
<evidence type="ECO:0000313" key="1">
    <source>
        <dbReference type="EMBL" id="CAB4156975.1"/>
    </source>
</evidence>
<organism evidence="2">
    <name type="scientific">uncultured Caudovirales phage</name>
    <dbReference type="NCBI Taxonomy" id="2100421"/>
    <lineage>
        <taxon>Viruses</taxon>
        <taxon>Duplodnaviria</taxon>
        <taxon>Heunggongvirae</taxon>
        <taxon>Uroviricota</taxon>
        <taxon>Caudoviricetes</taxon>
        <taxon>Peduoviridae</taxon>
        <taxon>Maltschvirus</taxon>
        <taxon>Maltschvirus maltsch</taxon>
    </lineage>
</organism>
<accession>A0A6J7X3C1</accession>
<evidence type="ECO:0000313" key="2">
    <source>
        <dbReference type="EMBL" id="CAB5225425.1"/>
    </source>
</evidence>